<feature type="non-terminal residue" evidence="2">
    <location>
        <position position="1"/>
    </location>
</feature>
<evidence type="ECO:0000313" key="3">
    <source>
        <dbReference type="Proteomes" id="UP001189429"/>
    </source>
</evidence>
<dbReference type="InterPro" id="IPR018490">
    <property type="entry name" value="cNMP-bd_dom_sf"/>
</dbReference>
<sequence length="421" mass="46980">ADVAGQGTVGTLHVGMCFGEQVFLGLSERAAATVRVHSPIALLLSVRRNAFAMSMKRHPEEAHRFASRRSEPSEDFRGRDVASLDVFRACDRRFTQEMCDIIEIRYYPGRPETATVQGAADAGQMFLVKGGSAQAEVGGKRVQQLGIGSIFGEYAMLGLTRKRAATVRATTLCVTMEIPRAGFLAALDRHPEEREHFEELATQKWHAGVRTWPIFQDTPRHLLYLVNLYAERRITLPTEWTSMGGQSLCREAAVLVLQGTITFDGEDEAHEYKDGDCINEQVLMDFPPDAGELLPQTSCEVQILTKAVFSKIMDFFPDLRDAVSKNILLSMARKAHRRLGLHKSSAELLSMSALFRSVPEELAEKLFALLRESVYRPDQAITTEGAEGDKMFFFLRGSYSLQTGADVEQDSVKTNLQRQKL</sequence>
<dbReference type="PANTHER" id="PTHR10217:SF435">
    <property type="entry name" value="POTASSIUM VOLTAGE-GATED CHANNEL PROTEIN EAG"/>
    <property type="match status" value="1"/>
</dbReference>
<dbReference type="InterPro" id="IPR050818">
    <property type="entry name" value="KCNH_animal-type"/>
</dbReference>
<evidence type="ECO:0000259" key="1">
    <source>
        <dbReference type="PROSITE" id="PS50042"/>
    </source>
</evidence>
<feature type="domain" description="Cyclic nucleotide-binding" evidence="1">
    <location>
        <begin position="354"/>
        <end position="421"/>
    </location>
</feature>
<dbReference type="Gene3D" id="2.60.120.10">
    <property type="entry name" value="Jelly Rolls"/>
    <property type="match status" value="3"/>
</dbReference>
<organism evidence="2 3">
    <name type="scientific">Prorocentrum cordatum</name>
    <dbReference type="NCBI Taxonomy" id="2364126"/>
    <lineage>
        <taxon>Eukaryota</taxon>
        <taxon>Sar</taxon>
        <taxon>Alveolata</taxon>
        <taxon>Dinophyceae</taxon>
        <taxon>Prorocentrales</taxon>
        <taxon>Prorocentraceae</taxon>
        <taxon>Prorocentrum</taxon>
    </lineage>
</organism>
<dbReference type="SUPFAM" id="SSF51206">
    <property type="entry name" value="cAMP-binding domain-like"/>
    <property type="match status" value="3"/>
</dbReference>
<dbReference type="InterPro" id="IPR000595">
    <property type="entry name" value="cNMP-bd_dom"/>
</dbReference>
<dbReference type="Pfam" id="PF00027">
    <property type="entry name" value="cNMP_binding"/>
    <property type="match status" value="1"/>
</dbReference>
<evidence type="ECO:0000313" key="2">
    <source>
        <dbReference type="EMBL" id="CAK0800717.1"/>
    </source>
</evidence>
<name>A0ABN9Q4Q3_9DINO</name>
<gene>
    <name evidence="2" type="ORF">PCOR1329_LOCUS8783</name>
</gene>
<dbReference type="PANTHER" id="PTHR10217">
    <property type="entry name" value="VOLTAGE AND LIGAND GATED POTASSIUM CHANNEL"/>
    <property type="match status" value="1"/>
</dbReference>
<dbReference type="EMBL" id="CAUYUJ010002424">
    <property type="protein sequence ID" value="CAK0800717.1"/>
    <property type="molecule type" value="Genomic_DNA"/>
</dbReference>
<dbReference type="PROSITE" id="PS50042">
    <property type="entry name" value="CNMP_BINDING_3"/>
    <property type="match status" value="2"/>
</dbReference>
<reference evidence="2" key="1">
    <citation type="submission" date="2023-10" db="EMBL/GenBank/DDBJ databases">
        <authorList>
            <person name="Chen Y."/>
            <person name="Shah S."/>
            <person name="Dougan E. K."/>
            <person name="Thang M."/>
            <person name="Chan C."/>
        </authorList>
    </citation>
    <scope>NUCLEOTIDE SEQUENCE [LARGE SCALE GENOMIC DNA]</scope>
</reference>
<dbReference type="Proteomes" id="UP001189429">
    <property type="component" value="Unassembled WGS sequence"/>
</dbReference>
<proteinExistence type="predicted"/>
<dbReference type="CDD" id="cd00038">
    <property type="entry name" value="CAP_ED"/>
    <property type="match status" value="1"/>
</dbReference>
<feature type="domain" description="Cyclic nucleotide-binding" evidence="1">
    <location>
        <begin position="86"/>
        <end position="204"/>
    </location>
</feature>
<accession>A0ABN9Q4Q3</accession>
<dbReference type="PROSITE" id="PS00889">
    <property type="entry name" value="CNMP_BINDING_2"/>
    <property type="match status" value="1"/>
</dbReference>
<comment type="caution">
    <text evidence="2">The sequence shown here is derived from an EMBL/GenBank/DDBJ whole genome shotgun (WGS) entry which is preliminary data.</text>
</comment>
<protein>
    <recommendedName>
        <fullName evidence="1">Cyclic nucleotide-binding domain-containing protein</fullName>
    </recommendedName>
</protein>
<keyword evidence="3" id="KW-1185">Reference proteome</keyword>
<dbReference type="InterPro" id="IPR018488">
    <property type="entry name" value="cNMP-bd_CS"/>
</dbReference>
<dbReference type="InterPro" id="IPR014710">
    <property type="entry name" value="RmlC-like_jellyroll"/>
</dbReference>